<dbReference type="InterPro" id="IPR023772">
    <property type="entry name" value="DNA-bd_HTH_TetR-type_CS"/>
</dbReference>
<evidence type="ECO:0000256" key="3">
    <source>
        <dbReference type="ARBA" id="ARBA00023163"/>
    </source>
</evidence>
<comment type="caution">
    <text evidence="6">The sequence shown here is derived from an EMBL/GenBank/DDBJ whole genome shotgun (WGS) entry which is preliminary data.</text>
</comment>
<dbReference type="PROSITE" id="PS50977">
    <property type="entry name" value="HTH_TETR_2"/>
    <property type="match status" value="1"/>
</dbReference>
<proteinExistence type="predicted"/>
<keyword evidence="2 4" id="KW-0238">DNA-binding</keyword>
<dbReference type="SUPFAM" id="SSF46689">
    <property type="entry name" value="Homeodomain-like"/>
    <property type="match status" value="1"/>
</dbReference>
<evidence type="ECO:0000313" key="6">
    <source>
        <dbReference type="EMBL" id="MDX8151625.1"/>
    </source>
</evidence>
<reference evidence="6 7" key="1">
    <citation type="submission" date="2023-11" db="EMBL/GenBank/DDBJ databases">
        <authorList>
            <person name="Xu M."/>
            <person name="Jiang T."/>
        </authorList>
    </citation>
    <scope>NUCLEOTIDE SEQUENCE [LARGE SCALE GENOMIC DNA]</scope>
    <source>
        <strain evidence="6 7">SD</strain>
    </source>
</reference>
<evidence type="ECO:0000256" key="1">
    <source>
        <dbReference type="ARBA" id="ARBA00023015"/>
    </source>
</evidence>
<keyword evidence="1" id="KW-0805">Transcription regulation</keyword>
<evidence type="ECO:0000259" key="5">
    <source>
        <dbReference type="PROSITE" id="PS50977"/>
    </source>
</evidence>
<evidence type="ECO:0000256" key="2">
    <source>
        <dbReference type="ARBA" id="ARBA00023125"/>
    </source>
</evidence>
<accession>A0ABU4VLH0</accession>
<keyword evidence="3" id="KW-0804">Transcription</keyword>
<name>A0ABU4VLH0_9ACTN</name>
<evidence type="ECO:0000313" key="7">
    <source>
        <dbReference type="Proteomes" id="UP001277761"/>
    </source>
</evidence>
<dbReference type="PANTHER" id="PTHR30055">
    <property type="entry name" value="HTH-TYPE TRANSCRIPTIONAL REGULATOR RUTR"/>
    <property type="match status" value="1"/>
</dbReference>
<feature type="DNA-binding region" description="H-T-H motif" evidence="4">
    <location>
        <begin position="47"/>
        <end position="66"/>
    </location>
</feature>
<evidence type="ECO:0000256" key="4">
    <source>
        <dbReference type="PROSITE-ProRule" id="PRU00335"/>
    </source>
</evidence>
<dbReference type="Proteomes" id="UP001277761">
    <property type="component" value="Unassembled WGS sequence"/>
</dbReference>
<dbReference type="PROSITE" id="PS01081">
    <property type="entry name" value="HTH_TETR_1"/>
    <property type="match status" value="1"/>
</dbReference>
<organism evidence="6 7">
    <name type="scientific">Patulibacter brassicae</name>
    <dbReference type="NCBI Taxonomy" id="1705717"/>
    <lineage>
        <taxon>Bacteria</taxon>
        <taxon>Bacillati</taxon>
        <taxon>Actinomycetota</taxon>
        <taxon>Thermoleophilia</taxon>
        <taxon>Solirubrobacterales</taxon>
        <taxon>Patulibacteraceae</taxon>
        <taxon>Patulibacter</taxon>
    </lineage>
</organism>
<dbReference type="PANTHER" id="PTHR30055:SF158">
    <property type="entry name" value="POSSIBLE TRANSCRIPTIONAL REGULATORY PROTEIN (PROBABLY TETR-FAMILY)"/>
    <property type="match status" value="1"/>
</dbReference>
<dbReference type="PRINTS" id="PR00455">
    <property type="entry name" value="HTHTETR"/>
</dbReference>
<dbReference type="SUPFAM" id="SSF48498">
    <property type="entry name" value="Tetracyclin repressor-like, C-terminal domain"/>
    <property type="match status" value="1"/>
</dbReference>
<protein>
    <submittedName>
        <fullName evidence="6">TetR/AcrR family transcriptional regulator</fullName>
    </submittedName>
</protein>
<dbReference type="Pfam" id="PF00440">
    <property type="entry name" value="TetR_N"/>
    <property type="match status" value="1"/>
</dbReference>
<feature type="domain" description="HTH tetR-type" evidence="5">
    <location>
        <begin position="24"/>
        <end position="84"/>
    </location>
</feature>
<gene>
    <name evidence="6" type="ORF">SK069_08485</name>
</gene>
<dbReference type="InterPro" id="IPR036271">
    <property type="entry name" value="Tet_transcr_reg_TetR-rel_C_sf"/>
</dbReference>
<dbReference type="Pfam" id="PF21943">
    <property type="entry name" value="TetR_C_46"/>
    <property type="match status" value="1"/>
</dbReference>
<dbReference type="InterPro" id="IPR009057">
    <property type="entry name" value="Homeodomain-like_sf"/>
</dbReference>
<dbReference type="Gene3D" id="1.10.357.10">
    <property type="entry name" value="Tetracycline Repressor, domain 2"/>
    <property type="match status" value="1"/>
</dbReference>
<dbReference type="RefSeq" id="WP_319953779.1">
    <property type="nucleotide sequence ID" value="NZ_JAXAVX010000003.1"/>
</dbReference>
<dbReference type="InterPro" id="IPR054129">
    <property type="entry name" value="DesT_TetR_C"/>
</dbReference>
<sequence>MSTTPAAATGPDLGGLPNGRVPRALREEQLLDTALSLFAASGYEATSIVDIAAAAAVTRPVVYRHFGSKDGIYLACLRRARSELDDRLASAVAPETDAEQRLRAGIGAYFSFVEEHGREWDVLFGGGMPKDGPAAEGANEMRHRTSALLTGLLKVSAPEVDAQRLEVFGSALNGMGVELARWWRRNPGITRDEMVEHYFALCWDGLRVYVP</sequence>
<dbReference type="EMBL" id="JAXAVX010000003">
    <property type="protein sequence ID" value="MDX8151625.1"/>
    <property type="molecule type" value="Genomic_DNA"/>
</dbReference>
<dbReference type="InterPro" id="IPR001647">
    <property type="entry name" value="HTH_TetR"/>
</dbReference>
<keyword evidence="7" id="KW-1185">Reference proteome</keyword>
<dbReference type="InterPro" id="IPR050109">
    <property type="entry name" value="HTH-type_TetR-like_transc_reg"/>
</dbReference>